<dbReference type="Pfam" id="PF03972">
    <property type="entry name" value="MmgE_PrpD_N"/>
    <property type="match status" value="1"/>
</dbReference>
<dbReference type="RefSeq" id="WP_094035362.1">
    <property type="nucleotide sequence ID" value="NZ_CP022540.1"/>
</dbReference>
<dbReference type="EMBL" id="CP022540">
    <property type="protein sequence ID" value="ASP21448.1"/>
    <property type="molecule type" value="Genomic_DNA"/>
</dbReference>
<evidence type="ECO:0000313" key="5">
    <source>
        <dbReference type="Proteomes" id="UP000203589"/>
    </source>
</evidence>
<name>A0A222E615_9RHOB</name>
<sequence>MTSPFTPIIDAARAADTDTARAIMALSALDWAACGIAGQAEPVSVKTRALIGDEGGAPQATLFGGGRAPMRGAALVNGATSHALDYDDTHFAHIGHPSVAVLPAALAVGERYGKTLPQILDAARLGAEASIRFGLRFGRAHYQAGYHQTATAGAFGACLAAAELMDLTEDQTLHALGLVSTRASGLKSQFGTMGKPFNAGIAASNGVESAWLAAQGFISNPDALDTTNGFVQTHICDGDTTQPPGALLETLSHKYHACCHGLHATLEALALLPRPDATQVKAVTITTHPRWLTVCNIAAPRTGLEAKFSYRLVAALSLLGHDTAALDTFSDALCTDPQIIALRDRVTVQTDDTLKETEALLTLDTDGSYEAHFDLEAPMPLDTRANRLRAKAAALVGPDRAAALWQAIESGDRAAFSAEIAG</sequence>
<dbReference type="Pfam" id="PF19305">
    <property type="entry name" value="MmgE_PrpD_C"/>
    <property type="match status" value="1"/>
</dbReference>
<keyword evidence="5" id="KW-1185">Reference proteome</keyword>
<dbReference type="Gene3D" id="1.10.4100.10">
    <property type="entry name" value="2-methylcitrate dehydratase PrpD"/>
    <property type="match status" value="1"/>
</dbReference>
<dbReference type="PANTHER" id="PTHR16943">
    <property type="entry name" value="2-METHYLCITRATE DEHYDRATASE-RELATED"/>
    <property type="match status" value="1"/>
</dbReference>
<feature type="domain" description="MmgE/PrpD N-terminal" evidence="2">
    <location>
        <begin position="13"/>
        <end position="236"/>
    </location>
</feature>
<dbReference type="InterPro" id="IPR036148">
    <property type="entry name" value="MmgE/PrpD_sf"/>
</dbReference>
<dbReference type="OrthoDB" id="9795089at2"/>
<dbReference type="AlphaFoldDB" id="A0A222E615"/>
<evidence type="ECO:0000256" key="1">
    <source>
        <dbReference type="ARBA" id="ARBA00006174"/>
    </source>
</evidence>
<evidence type="ECO:0000259" key="3">
    <source>
        <dbReference type="Pfam" id="PF19305"/>
    </source>
</evidence>
<dbReference type="InterPro" id="IPR045337">
    <property type="entry name" value="MmgE_PrpD_C"/>
</dbReference>
<dbReference type="SUPFAM" id="SSF103378">
    <property type="entry name" value="2-methylcitrate dehydratase PrpD"/>
    <property type="match status" value="1"/>
</dbReference>
<evidence type="ECO:0000259" key="2">
    <source>
        <dbReference type="Pfam" id="PF03972"/>
    </source>
</evidence>
<dbReference type="Proteomes" id="UP000203589">
    <property type="component" value="Chromosome"/>
</dbReference>
<dbReference type="InterPro" id="IPR005656">
    <property type="entry name" value="MmgE_PrpD"/>
</dbReference>
<proteinExistence type="inferred from homology"/>
<evidence type="ECO:0000313" key="4">
    <source>
        <dbReference type="EMBL" id="ASP21448.1"/>
    </source>
</evidence>
<accession>A0A222E615</accession>
<protein>
    <submittedName>
        <fullName evidence="4">MmgE/PrpD family protein</fullName>
    </submittedName>
</protein>
<dbReference type="InterPro" id="IPR042188">
    <property type="entry name" value="MmgE/PrpD_sf_2"/>
</dbReference>
<dbReference type="InterPro" id="IPR045336">
    <property type="entry name" value="MmgE_PrpD_N"/>
</dbReference>
<dbReference type="Gene3D" id="3.30.1330.120">
    <property type="entry name" value="2-methylcitrate dehydratase PrpD"/>
    <property type="match status" value="1"/>
</dbReference>
<dbReference type="InterPro" id="IPR042183">
    <property type="entry name" value="MmgE/PrpD_sf_1"/>
</dbReference>
<dbReference type="GO" id="GO:0016829">
    <property type="term" value="F:lyase activity"/>
    <property type="evidence" value="ECO:0007669"/>
    <property type="project" value="InterPro"/>
</dbReference>
<dbReference type="KEGG" id="aht:ANTHELSMS3_02793"/>
<gene>
    <name evidence="4" type="ORF">ANTHELSMS3_02793</name>
</gene>
<comment type="similarity">
    <text evidence="1">Belongs to the PrpD family.</text>
</comment>
<feature type="domain" description="MmgE/PrpD C-terminal" evidence="3">
    <location>
        <begin position="256"/>
        <end position="357"/>
    </location>
</feature>
<reference evidence="4 5" key="1">
    <citation type="submission" date="2017-07" db="EMBL/GenBank/DDBJ databases">
        <title>Genome Sequence of Antarctobacter heliothermus Strain SMS3 Isolated from a culture of the Diatom Skeletonema marinoi.</title>
        <authorList>
            <person name="Topel M."/>
            <person name="Pinder M.I.M."/>
            <person name="Johansson O.N."/>
            <person name="Kourtchenko O."/>
            <person name="Godhe A."/>
            <person name="Clarke A.K."/>
        </authorList>
    </citation>
    <scope>NUCLEOTIDE SEQUENCE [LARGE SCALE GENOMIC DNA]</scope>
    <source>
        <strain evidence="4 5">SMS3</strain>
    </source>
</reference>
<organism evidence="4 5">
    <name type="scientific">Antarctobacter heliothermus</name>
    <dbReference type="NCBI Taxonomy" id="74033"/>
    <lineage>
        <taxon>Bacteria</taxon>
        <taxon>Pseudomonadati</taxon>
        <taxon>Pseudomonadota</taxon>
        <taxon>Alphaproteobacteria</taxon>
        <taxon>Rhodobacterales</taxon>
        <taxon>Roseobacteraceae</taxon>
        <taxon>Antarctobacter</taxon>
    </lineage>
</organism>
<dbReference type="PANTHER" id="PTHR16943:SF8">
    <property type="entry name" value="2-METHYLCITRATE DEHYDRATASE"/>
    <property type="match status" value="1"/>
</dbReference>